<dbReference type="EMBL" id="CAVMBE010000010">
    <property type="protein sequence ID" value="CAK3892251.1"/>
    <property type="molecule type" value="Genomic_DNA"/>
</dbReference>
<dbReference type="Pfam" id="PF10214">
    <property type="entry name" value="Rrn6_beta-prop"/>
    <property type="match status" value="1"/>
</dbReference>
<feature type="region of interest" description="Disordered" evidence="1">
    <location>
        <begin position="747"/>
        <end position="810"/>
    </location>
</feature>
<feature type="domain" description="RRN6 K-rich C-terminal" evidence="3">
    <location>
        <begin position="839"/>
        <end position="972"/>
    </location>
</feature>
<organism evidence="5 6">
    <name type="scientific">Lecanosticta acicola</name>
    <dbReference type="NCBI Taxonomy" id="111012"/>
    <lineage>
        <taxon>Eukaryota</taxon>
        <taxon>Fungi</taxon>
        <taxon>Dikarya</taxon>
        <taxon>Ascomycota</taxon>
        <taxon>Pezizomycotina</taxon>
        <taxon>Dothideomycetes</taxon>
        <taxon>Dothideomycetidae</taxon>
        <taxon>Mycosphaerellales</taxon>
        <taxon>Mycosphaerellaceae</taxon>
        <taxon>Lecanosticta</taxon>
    </lineage>
</organism>
<dbReference type="GO" id="GO:0001179">
    <property type="term" value="F:RNA polymerase I general transcription initiation factor binding"/>
    <property type="evidence" value="ECO:0007669"/>
    <property type="project" value="TreeGrafter"/>
</dbReference>
<feature type="region of interest" description="Disordered" evidence="1">
    <location>
        <begin position="858"/>
        <end position="972"/>
    </location>
</feature>
<dbReference type="Proteomes" id="UP001296104">
    <property type="component" value="Unassembled WGS sequence"/>
</dbReference>
<feature type="compositionally biased region" description="Low complexity" evidence="1">
    <location>
        <begin position="798"/>
        <end position="807"/>
    </location>
</feature>
<sequence>MDEKSKCDLPYGHFGRVNYDPGEKTWRFGRTLSAGNRLQRLEASDLSPLPVASGSCRRAEPPSVRYAKQIQALATDFPELQPASSILPPLLRVSEAAVEAAHRHVPIEGDLMAFANIRSAVLHRLVPVAALAAGADKTVLRLIIVSLRKYGWERDPSTWLEVPSLRGEEIQWSCDGGPIQQVHFAQPIEHGEALLAVRLLGKTLLFRPTIRRVAVKGSSSALDPNLLYSIGLEQTGGRSHVDVSFNPWFPQQVGVVDVTGAWRVLEFETRTMERVVRLLEPPSRNKRPEPVSVVDDGWARISWVLNVDIVAVCTRSSLDFFGIGGEDTKCVKQISATLFGHGTWLLDFVVPSDQPEYFCLLSSRHLALYKTMREGPGKIGVGLKARILHYRNPEDLTLKLKVWKEESGIHVAVCSNVSSSVTCYRFDVEDGPDHALIKDPADFTLFSRYFQHHLDSIRDFRIQPVKMTSNRRRPSELANLQHRLTQDIQFYYAAICLKDGSLDENVFFHALQQTGQSRGALPKPLNAKPVASGSFLRSESFIVDDYDLDEAVLKRAEPIGRCARRTATPTEQPSSNINLTAVVKALSGQLPESRTIEDVETEIRKALSERVSETIPSMRTLSDIAGSAVSVADVEQSSQALERCFAEPPGVATATAPKYTEDPVDETTKFKLRAIALPGVVNLESDLSSGNLASIYEQLIPKWISPLSSQIPGWTRLGKVAVARQIAAEILLASQAVQVQEVVEEDDMQEGKVLTQSSSQKRELPVEPVAELQAQSSSPSASRYATQPSALPTPSPTGTPSLTTASGHSSSFAAPELHRLSRYTSFANPAPTVLPRGLRNVLSHWEVGEDPSKYEWVSTSKKLAQKDDEADEGTTEKERMRSLRRAERHLRRQRKEAAASQAQQLASSQATEIVTASQPPTMKTDNPPSAIAGSSQTQTTQGPSQIAIAASQIVPGRFGGRPPPKKKRKQGF</sequence>
<dbReference type="PANTHER" id="PTHR28221">
    <property type="entry name" value="RNA POLYMERASE I-SPECIFIC TRANSCRIPTION INITIATION FACTOR RRN6"/>
    <property type="match status" value="1"/>
</dbReference>
<feature type="domain" description="RRN6 beta-propeller" evidence="2">
    <location>
        <begin position="106"/>
        <end position="440"/>
    </location>
</feature>
<feature type="compositionally biased region" description="Polar residues" evidence="1">
    <location>
        <begin position="911"/>
        <end position="927"/>
    </location>
</feature>
<dbReference type="InterPro" id="IPR048537">
    <property type="entry name" value="RRN6_HB"/>
</dbReference>
<dbReference type="AlphaFoldDB" id="A0AAI8YUQ3"/>
<evidence type="ECO:0000259" key="2">
    <source>
        <dbReference type="Pfam" id="PF10214"/>
    </source>
</evidence>
<dbReference type="InterPro" id="IPR019350">
    <property type="entry name" value="RNA_pol_I-sp_TIF_RRN6-like"/>
</dbReference>
<proteinExistence type="predicted"/>
<feature type="compositionally biased region" description="Low complexity" evidence="1">
    <location>
        <begin position="929"/>
        <end position="946"/>
    </location>
</feature>
<dbReference type="GO" id="GO:0042790">
    <property type="term" value="P:nucleolar large rRNA transcription by RNA polymerase I"/>
    <property type="evidence" value="ECO:0007669"/>
    <property type="project" value="TreeGrafter"/>
</dbReference>
<evidence type="ECO:0000313" key="5">
    <source>
        <dbReference type="EMBL" id="CAK3892251.1"/>
    </source>
</evidence>
<feature type="domain" description="RRN6 helical bundle" evidence="4">
    <location>
        <begin position="540"/>
        <end position="734"/>
    </location>
</feature>
<protein>
    <recommendedName>
        <fullName evidence="7">RNA polymerase I-specific transcription initiation factor RRN6-like protein</fullName>
    </recommendedName>
</protein>
<reference evidence="5" key="1">
    <citation type="submission" date="2023-11" db="EMBL/GenBank/DDBJ databases">
        <authorList>
            <person name="Alioto T."/>
            <person name="Alioto T."/>
            <person name="Gomez Garrido J."/>
        </authorList>
    </citation>
    <scope>NUCLEOTIDE SEQUENCE</scope>
</reference>
<evidence type="ECO:0000256" key="1">
    <source>
        <dbReference type="SAM" id="MobiDB-lite"/>
    </source>
</evidence>
<dbReference type="PANTHER" id="PTHR28221:SF2">
    <property type="entry name" value="RNA POLYMERASE I-SPECIFIC TRANSCRIPTION INITIATION FACTOR RRN6"/>
    <property type="match status" value="1"/>
</dbReference>
<comment type="caution">
    <text evidence="5">The sequence shown here is derived from an EMBL/GenBank/DDBJ whole genome shotgun (WGS) entry which is preliminary data.</text>
</comment>
<dbReference type="GO" id="GO:0070860">
    <property type="term" value="C:RNA polymerase I core factor complex"/>
    <property type="evidence" value="ECO:0007669"/>
    <property type="project" value="TreeGrafter"/>
</dbReference>
<dbReference type="GO" id="GO:0001163">
    <property type="term" value="F:RNA polymerase I transcription regulatory region sequence-specific DNA binding"/>
    <property type="evidence" value="ECO:0007669"/>
    <property type="project" value="TreeGrafter"/>
</dbReference>
<evidence type="ECO:0000313" key="6">
    <source>
        <dbReference type="Proteomes" id="UP001296104"/>
    </source>
</evidence>
<feature type="compositionally biased region" description="Low complexity" evidence="1">
    <location>
        <begin position="898"/>
        <end position="910"/>
    </location>
</feature>
<dbReference type="InterPro" id="IPR048536">
    <property type="entry name" value="Rrn6_K-rich"/>
</dbReference>
<evidence type="ECO:0000259" key="4">
    <source>
        <dbReference type="Pfam" id="PF20640"/>
    </source>
</evidence>
<dbReference type="Pfam" id="PF20640">
    <property type="entry name" value="Rrn6_HB"/>
    <property type="match status" value="1"/>
</dbReference>
<keyword evidence="6" id="KW-1185">Reference proteome</keyword>
<feature type="compositionally biased region" description="Basic residues" evidence="1">
    <location>
        <begin position="963"/>
        <end position="972"/>
    </location>
</feature>
<gene>
    <name evidence="5" type="ORF">LECACI_7A002325</name>
</gene>
<evidence type="ECO:0000259" key="3">
    <source>
        <dbReference type="Pfam" id="PF20639"/>
    </source>
</evidence>
<feature type="compositionally biased region" description="Polar residues" evidence="1">
    <location>
        <begin position="773"/>
        <end position="787"/>
    </location>
</feature>
<dbReference type="Pfam" id="PF20639">
    <property type="entry name" value="Rrn6_K-rich"/>
    <property type="match status" value="1"/>
</dbReference>
<name>A0AAI8YUQ3_9PEZI</name>
<dbReference type="InterPro" id="IPR048535">
    <property type="entry name" value="RRN6_beta-prop"/>
</dbReference>
<evidence type="ECO:0008006" key="7">
    <source>
        <dbReference type="Google" id="ProtNLM"/>
    </source>
</evidence>
<accession>A0AAI8YUQ3</accession>
<feature type="compositionally biased region" description="Basic and acidic residues" evidence="1">
    <location>
        <begin position="874"/>
        <end position="885"/>
    </location>
</feature>